<proteinExistence type="predicted"/>
<evidence type="ECO:0000313" key="1">
    <source>
        <dbReference type="EMBL" id="OGY40824.1"/>
    </source>
</evidence>
<name>A0A1G1XLN5_9BACT</name>
<dbReference type="AlphaFoldDB" id="A0A1G1XLN5"/>
<gene>
    <name evidence="1" type="ORF">A2570_00205</name>
</gene>
<dbReference type="EMBL" id="MHHY01000004">
    <property type="protein sequence ID" value="OGY40824.1"/>
    <property type="molecule type" value="Genomic_DNA"/>
</dbReference>
<accession>A0A1G1XLN5</accession>
<comment type="caution">
    <text evidence="1">The sequence shown here is derived from an EMBL/GenBank/DDBJ whole genome shotgun (WGS) entry which is preliminary data.</text>
</comment>
<organism evidence="1 2">
    <name type="scientific">Candidatus Brennerbacteria bacterium RIFOXYD1_FULL_41_16</name>
    <dbReference type="NCBI Taxonomy" id="1797529"/>
    <lineage>
        <taxon>Bacteria</taxon>
        <taxon>Candidatus Brenneribacteriota</taxon>
    </lineage>
</organism>
<dbReference type="Proteomes" id="UP000178570">
    <property type="component" value="Unassembled WGS sequence"/>
</dbReference>
<evidence type="ECO:0000313" key="2">
    <source>
        <dbReference type="Proteomes" id="UP000178570"/>
    </source>
</evidence>
<reference evidence="1 2" key="1">
    <citation type="journal article" date="2016" name="Nat. Commun.">
        <title>Thousands of microbial genomes shed light on interconnected biogeochemical processes in an aquifer system.</title>
        <authorList>
            <person name="Anantharaman K."/>
            <person name="Brown C.T."/>
            <person name="Hug L.A."/>
            <person name="Sharon I."/>
            <person name="Castelle C.J."/>
            <person name="Probst A.J."/>
            <person name="Thomas B.C."/>
            <person name="Singh A."/>
            <person name="Wilkins M.J."/>
            <person name="Karaoz U."/>
            <person name="Brodie E.L."/>
            <person name="Williams K.H."/>
            <person name="Hubbard S.S."/>
            <person name="Banfield J.F."/>
        </authorList>
    </citation>
    <scope>NUCLEOTIDE SEQUENCE [LARGE SCALE GENOMIC DNA]</scope>
</reference>
<sequence length="96" mass="11113">MPQEARMTIPEFVLYGLSNPRFDVFLIWDEKDEAHRIYREIDDQFLDIGQSGILLVKKSNKVEHGTLICTGVRGTEQDLFGRKVCFIGKFSFQSKN</sequence>
<protein>
    <submittedName>
        <fullName evidence="1">Uncharacterized protein</fullName>
    </submittedName>
</protein>